<evidence type="ECO:0000256" key="5">
    <source>
        <dbReference type="ARBA" id="ARBA00022676"/>
    </source>
</evidence>
<dbReference type="GO" id="GO:0034213">
    <property type="term" value="P:quinolinate catabolic process"/>
    <property type="evidence" value="ECO:0007669"/>
    <property type="project" value="TreeGrafter"/>
</dbReference>
<dbReference type="InterPro" id="IPR037128">
    <property type="entry name" value="Quinolinate_PRibosylTase_N_sf"/>
</dbReference>
<dbReference type="UniPathway" id="UPA00253">
    <property type="reaction ID" value="UER00331"/>
</dbReference>
<dbReference type="EC" id="2.4.2.19" evidence="3"/>
<dbReference type="InterPro" id="IPR004393">
    <property type="entry name" value="NadC"/>
</dbReference>
<evidence type="ECO:0000259" key="7">
    <source>
        <dbReference type="Pfam" id="PF01729"/>
    </source>
</evidence>
<dbReference type="PANTHER" id="PTHR32179">
    <property type="entry name" value="NICOTINATE-NUCLEOTIDE PYROPHOSPHORYLASE [CARBOXYLATING]"/>
    <property type="match status" value="1"/>
</dbReference>
<organism evidence="9">
    <name type="scientific">marine metagenome</name>
    <dbReference type="NCBI Taxonomy" id="408172"/>
    <lineage>
        <taxon>unclassified sequences</taxon>
        <taxon>metagenomes</taxon>
        <taxon>ecological metagenomes</taxon>
    </lineage>
</organism>
<dbReference type="InterPro" id="IPR002638">
    <property type="entry name" value="Quinolinate_PRibosylTrfase_C"/>
</dbReference>
<dbReference type="GO" id="GO:0004514">
    <property type="term" value="F:nicotinate-nucleotide diphosphorylase (carboxylating) activity"/>
    <property type="evidence" value="ECO:0007669"/>
    <property type="project" value="UniProtKB-EC"/>
</dbReference>
<dbReference type="Gene3D" id="3.90.1170.20">
    <property type="entry name" value="Quinolinate phosphoribosyl transferase, N-terminal domain"/>
    <property type="match status" value="1"/>
</dbReference>
<comment type="similarity">
    <text evidence="2">Belongs to the NadC/ModD family.</text>
</comment>
<dbReference type="SUPFAM" id="SSF51690">
    <property type="entry name" value="Nicotinate/Quinolinate PRTase C-terminal domain-like"/>
    <property type="match status" value="1"/>
</dbReference>
<dbReference type="SUPFAM" id="SSF54675">
    <property type="entry name" value="Nicotinate/Quinolinate PRTase N-terminal domain-like"/>
    <property type="match status" value="1"/>
</dbReference>
<comment type="pathway">
    <text evidence="1">Cofactor biosynthesis; NAD(+) biosynthesis; nicotinate D-ribonucleotide from quinolinate: step 1/1.</text>
</comment>
<evidence type="ECO:0000313" key="9">
    <source>
        <dbReference type="EMBL" id="SUZ94667.1"/>
    </source>
</evidence>
<dbReference type="PANTHER" id="PTHR32179:SF3">
    <property type="entry name" value="NICOTINATE-NUCLEOTIDE PYROPHOSPHORYLASE [CARBOXYLATING]"/>
    <property type="match status" value="1"/>
</dbReference>
<dbReference type="GO" id="GO:0005737">
    <property type="term" value="C:cytoplasm"/>
    <property type="evidence" value="ECO:0007669"/>
    <property type="project" value="TreeGrafter"/>
</dbReference>
<evidence type="ECO:0000256" key="2">
    <source>
        <dbReference type="ARBA" id="ARBA00009400"/>
    </source>
</evidence>
<sequence length="270" mass="28501">MELAKALEQWLAEDIGSGDATSLAVIEERDCRASIRGGPGTLSGARAMALLFMQGDIRCELRFTDGDVLSTDIEVAQLEGSAREILARERLALNLLAHLSGIATLTAAVVERARGANPTVKILATRKTTPGLRELEKQAVVDGGGGTHRMRLDDAFLVKDNHLRLCDSVTGAVQSARTAQPELELVVEADRLEQALEAAQAGADRVLLDNFTVEEALAAAKALRPLGVAIELSGGLTPENIADYAPHGDCLSLGVLTLGAPPVNFGLHVD</sequence>
<name>A0A381RXG2_9ZZZZ</name>
<dbReference type="InterPro" id="IPR022412">
    <property type="entry name" value="Quinolinate_PRibosylTrfase_N"/>
</dbReference>
<dbReference type="NCBIfam" id="TIGR00078">
    <property type="entry name" value="nadC"/>
    <property type="match status" value="1"/>
</dbReference>
<accession>A0A381RXG2</accession>
<dbReference type="EMBL" id="UINC01002255">
    <property type="protein sequence ID" value="SUZ94667.1"/>
    <property type="molecule type" value="Genomic_DNA"/>
</dbReference>
<feature type="domain" description="Quinolinate phosphoribosyl transferase C-terminal" evidence="7">
    <location>
        <begin position="102"/>
        <end position="267"/>
    </location>
</feature>
<reference evidence="9" key="1">
    <citation type="submission" date="2018-05" db="EMBL/GenBank/DDBJ databases">
        <authorList>
            <person name="Lanie J.A."/>
            <person name="Ng W.-L."/>
            <person name="Kazmierczak K.M."/>
            <person name="Andrzejewski T.M."/>
            <person name="Davidsen T.M."/>
            <person name="Wayne K.J."/>
            <person name="Tettelin H."/>
            <person name="Glass J.I."/>
            <person name="Rusch D."/>
            <person name="Podicherti R."/>
            <person name="Tsui H.-C.T."/>
            <person name="Winkler M.E."/>
        </authorList>
    </citation>
    <scope>NUCLEOTIDE SEQUENCE</scope>
</reference>
<keyword evidence="6" id="KW-0808">Transferase</keyword>
<dbReference type="Pfam" id="PF02749">
    <property type="entry name" value="QRPTase_N"/>
    <property type="match status" value="1"/>
</dbReference>
<dbReference type="FunFam" id="3.20.20.70:FF:000030">
    <property type="entry name" value="Nicotinate-nucleotide pyrophosphorylase, carboxylating"/>
    <property type="match status" value="1"/>
</dbReference>
<evidence type="ECO:0000256" key="6">
    <source>
        <dbReference type="ARBA" id="ARBA00022679"/>
    </source>
</evidence>
<dbReference type="GO" id="GO:0009435">
    <property type="term" value="P:NAD+ biosynthetic process"/>
    <property type="evidence" value="ECO:0007669"/>
    <property type="project" value="UniProtKB-UniPathway"/>
</dbReference>
<proteinExistence type="inferred from homology"/>
<evidence type="ECO:0000256" key="4">
    <source>
        <dbReference type="ARBA" id="ARBA00022642"/>
    </source>
</evidence>
<evidence type="ECO:0000256" key="3">
    <source>
        <dbReference type="ARBA" id="ARBA00011944"/>
    </source>
</evidence>
<evidence type="ECO:0000259" key="8">
    <source>
        <dbReference type="Pfam" id="PF02749"/>
    </source>
</evidence>
<keyword evidence="4" id="KW-0662">Pyridine nucleotide biosynthesis</keyword>
<dbReference type="InterPro" id="IPR036068">
    <property type="entry name" value="Nicotinate_pribotase-like_C"/>
</dbReference>
<gene>
    <name evidence="9" type="ORF">METZ01_LOCUS47521</name>
</gene>
<dbReference type="Pfam" id="PF01729">
    <property type="entry name" value="QRPTase_C"/>
    <property type="match status" value="1"/>
</dbReference>
<protein>
    <recommendedName>
        <fullName evidence="3">nicotinate-nucleotide diphosphorylase (carboxylating)</fullName>
        <ecNumber evidence="3">2.4.2.19</ecNumber>
    </recommendedName>
</protein>
<keyword evidence="5" id="KW-0328">Glycosyltransferase</keyword>
<dbReference type="Gene3D" id="3.20.20.70">
    <property type="entry name" value="Aldolase class I"/>
    <property type="match status" value="1"/>
</dbReference>
<feature type="domain" description="Quinolinate phosphoribosyl transferase N-terminal" evidence="8">
    <location>
        <begin position="19"/>
        <end position="100"/>
    </location>
</feature>
<evidence type="ECO:0000256" key="1">
    <source>
        <dbReference type="ARBA" id="ARBA00004893"/>
    </source>
</evidence>
<dbReference type="InterPro" id="IPR027277">
    <property type="entry name" value="NadC/ModD"/>
</dbReference>
<dbReference type="InterPro" id="IPR013785">
    <property type="entry name" value="Aldolase_TIM"/>
</dbReference>
<dbReference type="PIRSF" id="PIRSF006250">
    <property type="entry name" value="NadC_ModD"/>
    <property type="match status" value="1"/>
</dbReference>
<dbReference type="AlphaFoldDB" id="A0A381RXG2"/>